<dbReference type="KEGG" id="fpk:IA06_07640"/>
<proteinExistence type="predicted"/>
<name>A0A075SCT9_FLAPS</name>
<evidence type="ECO:0000313" key="1">
    <source>
        <dbReference type="EMBL" id="QRE02844.1"/>
    </source>
</evidence>
<dbReference type="RefSeq" id="WP_011963708.1">
    <property type="nucleotide sequence ID" value="NZ_BCNG01000035.1"/>
</dbReference>
<dbReference type="OMA" id="DYDHRLH"/>
<dbReference type="KEGG" id="fpv:IA03_07700"/>
<sequence length="157" mass="17841">MKLSEFKNQLENATQLEFVLQNGQKVPSHFHITEIGMITKKFTDCGNTFRISKKATLQLWSSIDFKHRLEPKKVLSIINATSGMFEGEDLEIEIEFQQETVGKFGLEYINNQFLLTNTKTDCLAKDNCGIPTEKTKLKPSELQENTNQCCAPNSNCC</sequence>
<dbReference type="KEGG" id="fpc:FPSM_01217"/>
<reference evidence="1 2" key="1">
    <citation type="submission" date="2020-07" db="EMBL/GenBank/DDBJ databases">
        <title>Genomic characterization of Flavobacterium psychrophilum strains.</title>
        <authorList>
            <person name="Castillo D."/>
            <person name="Jorgensen J."/>
            <person name="Middelboe M."/>
        </authorList>
    </citation>
    <scope>NUCLEOTIDE SEQUENCE [LARGE SCALE GENOMIC DNA]</scope>
    <source>
        <strain evidence="1 2">FPS-R7</strain>
    </source>
</reference>
<dbReference type="InterPro" id="IPR045534">
    <property type="entry name" value="DUF6428"/>
</dbReference>
<accession>A0A075SCT9</accession>
<dbReference type="Pfam" id="PF20001">
    <property type="entry name" value="DUF6428"/>
    <property type="match status" value="1"/>
</dbReference>
<dbReference type="KEGG" id="fpw:IA04_07635"/>
<evidence type="ECO:0000313" key="2">
    <source>
        <dbReference type="Proteomes" id="UP000596329"/>
    </source>
</evidence>
<dbReference type="AlphaFoldDB" id="A0A075SCT9"/>
<dbReference type="GeneID" id="66552216"/>
<dbReference type="Proteomes" id="UP000596329">
    <property type="component" value="Chromosome"/>
</dbReference>
<protein>
    <submittedName>
        <fullName evidence="1">Uncharacterized protein</fullName>
    </submittedName>
</protein>
<organism evidence="1 2">
    <name type="scientific">Flavobacterium psychrophilum</name>
    <dbReference type="NCBI Taxonomy" id="96345"/>
    <lineage>
        <taxon>Bacteria</taxon>
        <taxon>Pseudomonadati</taxon>
        <taxon>Bacteroidota</taxon>
        <taxon>Flavobacteriia</taxon>
        <taxon>Flavobacteriales</taxon>
        <taxon>Flavobacteriaceae</taxon>
        <taxon>Flavobacterium</taxon>
    </lineage>
</organism>
<dbReference type="KEGG" id="fpq:IB65_07920"/>
<dbReference type="EMBL" id="CP059075">
    <property type="protein sequence ID" value="QRE02844.1"/>
    <property type="molecule type" value="Genomic_DNA"/>
</dbReference>
<gene>
    <name evidence="1" type="ORF">H0H26_07900</name>
</gene>